<evidence type="ECO:0000256" key="3">
    <source>
        <dbReference type="PROSITE-ProRule" id="PRU00042"/>
    </source>
</evidence>
<evidence type="ECO:0000259" key="7">
    <source>
        <dbReference type="PROSITE" id="PS50157"/>
    </source>
</evidence>
<dbReference type="GO" id="GO:0006367">
    <property type="term" value="P:transcription initiation at RNA polymerase II promoter"/>
    <property type="evidence" value="ECO:0007669"/>
    <property type="project" value="TreeGrafter"/>
</dbReference>
<dbReference type="InterPro" id="IPR036322">
    <property type="entry name" value="WD40_repeat_dom_sf"/>
</dbReference>
<keyword evidence="2" id="KW-0677">Repeat</keyword>
<keyword evidence="1 4" id="KW-0853">WD repeat</keyword>
<name>A0A915N6T2_MELJA</name>
<dbReference type="SUPFAM" id="SSF51713">
    <property type="entry name" value="tRNA-guanine transglycosylase"/>
    <property type="match status" value="1"/>
</dbReference>
<dbReference type="GO" id="GO:0016251">
    <property type="term" value="F:RNA polymerase II general transcription initiation factor activity"/>
    <property type="evidence" value="ECO:0007669"/>
    <property type="project" value="TreeGrafter"/>
</dbReference>
<feature type="region of interest" description="Disordered" evidence="6">
    <location>
        <begin position="70"/>
        <end position="118"/>
    </location>
</feature>
<dbReference type="PROSITE" id="PS00678">
    <property type="entry name" value="WD_REPEATS_1"/>
    <property type="match status" value="1"/>
</dbReference>
<dbReference type="SMART" id="SM00355">
    <property type="entry name" value="ZnF_C2H2"/>
    <property type="match status" value="2"/>
</dbReference>
<feature type="compositionally biased region" description="Basic and acidic residues" evidence="6">
    <location>
        <begin position="501"/>
        <end position="511"/>
    </location>
</feature>
<evidence type="ECO:0000256" key="1">
    <source>
        <dbReference type="ARBA" id="ARBA00022574"/>
    </source>
</evidence>
<dbReference type="InterPro" id="IPR019775">
    <property type="entry name" value="WD40_repeat_CS"/>
</dbReference>
<dbReference type="PANTHER" id="PTHR19879">
    <property type="entry name" value="TRANSCRIPTION INITIATION FACTOR TFIID"/>
    <property type="match status" value="1"/>
</dbReference>
<organism evidence="8 9">
    <name type="scientific">Meloidogyne javanica</name>
    <name type="common">Root-knot nematode worm</name>
    <dbReference type="NCBI Taxonomy" id="6303"/>
    <lineage>
        <taxon>Eukaryota</taxon>
        <taxon>Metazoa</taxon>
        <taxon>Ecdysozoa</taxon>
        <taxon>Nematoda</taxon>
        <taxon>Chromadorea</taxon>
        <taxon>Rhabditida</taxon>
        <taxon>Tylenchina</taxon>
        <taxon>Tylenchomorpha</taxon>
        <taxon>Tylenchoidea</taxon>
        <taxon>Meloidogynidae</taxon>
        <taxon>Meloidogyninae</taxon>
        <taxon>Meloidogyne</taxon>
        <taxon>Meloidogyne incognita group</taxon>
    </lineage>
</organism>
<keyword evidence="3" id="KW-0479">Metal-binding</keyword>
<dbReference type="Gene3D" id="3.20.20.105">
    <property type="entry name" value="Queuine tRNA-ribosyltransferase-like"/>
    <property type="match status" value="1"/>
</dbReference>
<keyword evidence="8" id="KW-1185">Reference proteome</keyword>
<dbReference type="Proteomes" id="UP000887561">
    <property type="component" value="Unplaced"/>
</dbReference>
<dbReference type="Pfam" id="PF00400">
    <property type="entry name" value="WD40"/>
    <property type="match status" value="3"/>
</dbReference>
<evidence type="ECO:0000313" key="9">
    <source>
        <dbReference type="WBParaSite" id="scaffold891_cov273.g2018"/>
    </source>
</evidence>
<dbReference type="InterPro" id="IPR013087">
    <property type="entry name" value="Znf_C2H2_type"/>
</dbReference>
<protein>
    <submittedName>
        <fullName evidence="9">C2H2-type domain-containing protein</fullName>
    </submittedName>
</protein>
<dbReference type="Pfam" id="PF01702">
    <property type="entry name" value="TGT"/>
    <property type="match status" value="1"/>
</dbReference>
<dbReference type="PROSITE" id="PS00028">
    <property type="entry name" value="ZINC_FINGER_C2H2_1"/>
    <property type="match status" value="1"/>
</dbReference>
<dbReference type="InterPro" id="IPR015943">
    <property type="entry name" value="WD40/YVTN_repeat-like_dom_sf"/>
</dbReference>
<feature type="compositionally biased region" description="Basic and acidic residues" evidence="6">
    <location>
        <begin position="72"/>
        <end position="86"/>
    </location>
</feature>
<feature type="coiled-coil region" evidence="5">
    <location>
        <begin position="591"/>
        <end position="628"/>
    </location>
</feature>
<evidence type="ECO:0000256" key="2">
    <source>
        <dbReference type="ARBA" id="ARBA00022737"/>
    </source>
</evidence>
<dbReference type="Gene3D" id="3.30.160.60">
    <property type="entry name" value="Classic Zinc Finger"/>
    <property type="match status" value="1"/>
</dbReference>
<accession>A0A915N6T2</accession>
<dbReference type="PROSITE" id="PS50082">
    <property type="entry name" value="WD_REPEATS_2"/>
    <property type="match status" value="3"/>
</dbReference>
<reference evidence="9" key="1">
    <citation type="submission" date="2022-11" db="UniProtKB">
        <authorList>
            <consortium name="WormBaseParasite"/>
        </authorList>
    </citation>
    <scope>IDENTIFICATION</scope>
</reference>
<feature type="region of interest" description="Disordered" evidence="6">
    <location>
        <begin position="501"/>
        <end position="522"/>
    </location>
</feature>
<dbReference type="InterPro" id="IPR001680">
    <property type="entry name" value="WD40_rpt"/>
</dbReference>
<feature type="domain" description="C2H2-type" evidence="7">
    <location>
        <begin position="29"/>
        <end position="57"/>
    </location>
</feature>
<dbReference type="InterPro" id="IPR002616">
    <property type="entry name" value="tRNA_ribo_trans-like"/>
</dbReference>
<dbReference type="AlphaFoldDB" id="A0A915N6T2"/>
<feature type="repeat" description="WD" evidence="4">
    <location>
        <begin position="717"/>
        <end position="758"/>
    </location>
</feature>
<dbReference type="PANTHER" id="PTHR19879:SF1">
    <property type="entry name" value="CANNONBALL-RELATED"/>
    <property type="match status" value="1"/>
</dbReference>
<dbReference type="WBParaSite" id="scaffold891_cov273.g2018">
    <property type="protein sequence ID" value="scaffold891_cov273.g2018"/>
    <property type="gene ID" value="scaffold891_cov273.g2018"/>
</dbReference>
<evidence type="ECO:0000313" key="8">
    <source>
        <dbReference type="Proteomes" id="UP000887561"/>
    </source>
</evidence>
<dbReference type="Gene3D" id="2.130.10.10">
    <property type="entry name" value="YVTN repeat-like/Quinoprotein amine dehydrogenase"/>
    <property type="match status" value="1"/>
</dbReference>
<feature type="domain" description="C2H2-type" evidence="7">
    <location>
        <begin position="61"/>
        <end position="83"/>
    </location>
</feature>
<proteinExistence type="predicted"/>
<feature type="repeat" description="WD" evidence="4">
    <location>
        <begin position="634"/>
        <end position="675"/>
    </location>
</feature>
<evidence type="ECO:0000256" key="4">
    <source>
        <dbReference type="PROSITE-ProRule" id="PRU00221"/>
    </source>
</evidence>
<sequence>MVKCPHCPAKVDSRRFQLHLDCCVESKKFPCGICGRRFATQMGVSGHLSRFHTADERGTEFKCRYCEQGSNSRKDMDKHERVHEEAGGPGFRSRSRSRSRGPVENRSETSVQSPATPVYRAANNNCKFPFSTINYSLSNDLYTTQSDEMMPRYPIVRSRSVNVDRSRSRPAVVAQLSSYVRDSQGMQAIPRWASIQPNTNNIALSSGNSIHNNQREDLNVSSTTADVNLEQNHINNRNIFDGDAVRKRIAEENKGFDNSVKLLRKENKALRTFCLENSLQLSDNDPIEEIIRELLLQLCPDDIEVINLDLFLWSKVGKKKEENFGKEFLRQLIAETLSYLPQNNLRIVEGPFDPSQVLFLFKQGVDLFDSSYPTFLAEKGFAFELLEGFPLDDNNEQFSLIDLNEKKYLNEHKTLFPNCECYTCKLGNGYTRAYIGHLLLCKEIFSPTKLLDDSSFVGPSSTSIGKQITFQEKKHRILYGVSRDDYLTAFAADKKRLKLEKSSKDGKRKETNAPSLDRIPMPNLPENVKVEYRASMKDAQQRKYRISHENPPSVCLYTLLNSQGDGGLCSATISDNASLLALGYGSSNIQVNALATENLRMLKEAKELEELDNEMEEFSEEMFDEKNKQKSFTLLGHSGPVHSLSFSCEKRLLLSASRDATIRLWGLEMQRNLVIYRPMAPVWKAIFCNRGYYFAASTADQCVSLWATDRVKPLRIFADTKDDVTELEFHPNCNYIIGGGDNALIHIWDVLSGTCVRSLSDQIVADRGTIRGLKSSPCGRYLVAAYEAGTIGVWDLAQQRLLLTYDCEDTFDFNTPIQFSRDASIVAIGTPQHGLSFFSMEVASSAAHSSSQQQMPHPIVNPSGFGQFAYPTKRTNIVDLLGLEREGEEGTIAFEI</sequence>
<keyword evidence="3" id="KW-0862">Zinc</keyword>
<keyword evidence="3" id="KW-0863">Zinc-finger</keyword>
<evidence type="ECO:0000256" key="5">
    <source>
        <dbReference type="SAM" id="Coils"/>
    </source>
</evidence>
<evidence type="ECO:0000256" key="6">
    <source>
        <dbReference type="SAM" id="MobiDB-lite"/>
    </source>
</evidence>
<dbReference type="SUPFAM" id="SSF50978">
    <property type="entry name" value="WD40 repeat-like"/>
    <property type="match status" value="1"/>
</dbReference>
<dbReference type="GO" id="GO:0006400">
    <property type="term" value="P:tRNA modification"/>
    <property type="evidence" value="ECO:0007669"/>
    <property type="project" value="InterPro"/>
</dbReference>
<dbReference type="GO" id="GO:0005669">
    <property type="term" value="C:transcription factor TFIID complex"/>
    <property type="evidence" value="ECO:0007669"/>
    <property type="project" value="TreeGrafter"/>
</dbReference>
<keyword evidence="5" id="KW-0175">Coiled coil</keyword>
<dbReference type="GO" id="GO:0008270">
    <property type="term" value="F:zinc ion binding"/>
    <property type="evidence" value="ECO:0007669"/>
    <property type="project" value="UniProtKB-KW"/>
</dbReference>
<dbReference type="PROSITE" id="PS50294">
    <property type="entry name" value="WD_REPEATS_REGION"/>
    <property type="match status" value="2"/>
</dbReference>
<dbReference type="PROSITE" id="PS50157">
    <property type="entry name" value="ZINC_FINGER_C2H2_2"/>
    <property type="match status" value="2"/>
</dbReference>
<dbReference type="InterPro" id="IPR036511">
    <property type="entry name" value="TGT-like_sf"/>
</dbReference>
<dbReference type="SMART" id="SM00320">
    <property type="entry name" value="WD40"/>
    <property type="match status" value="4"/>
</dbReference>
<feature type="repeat" description="WD" evidence="4">
    <location>
        <begin position="763"/>
        <end position="804"/>
    </location>
</feature>